<proteinExistence type="predicted"/>
<sequence length="784" mass="85635">MANYTVQLTAPAGVYPFNTVRVSLTCAGQPQQIQNMILTPNVAVSHVFDIANGTWDLEISGAGFVPENEQNIVVNGNAVNAKNLDVVWYTLHTDRNRDGILDNAGLLNQVTPTAITYGTAGIGAIIPVNCNRDGNNTARGYADNQDQRVNGNNDLVTGTSRLELRRNALGPNAGAPAVPVGWSLLLTVIGTLGENPARQHLRIFNGILNNSTEIIGPETTDNVAITTATIGASKLYALEAVRFAGNGFTSGQIRIALHVIQPEVTGIGNPTYLFADRVVVARWIGNHHLQEVTRMYVADANNAQFRVDLGAAAGADNPVIPVTVGDPANATPTAVPYLNGNVWANYRGGALPAGDDRWMRDTIVSGHCTWPGNGTGVENKDVFMKTHRWRHLQNWVYESLISANVGISYPAAGSADAITSANSGGNIAVTPPVQKTVNGVVTPYRYGRIYYGHNRYHRVDASSRNFMAAQNMQAPIILDTDWLEVGHVDEMMTFVPNNNAANAFKKWKLLVASPAEAYRVMTAARAAHGGARVLNRAVWNNGTNSFNYTSLQIHERQWDNVNARYRHVGVNVGATINDFLGNGQAPLLNPRNLPAQLRYTYQQLRTWNVNGVEVIINRNVNLLKQAFDLDDTDIIKVPVIFFPESYNDGDFTFADKVSGWTIGRDNGFNVYPGKQGGFQCGALTGDMPNMFVGNDRLMIPKPFGPWIEDNTNPNHGYDLFEHNLSQKIAAIGGGPTCDFIDDWDDYHVALGEIHCGTNELRDRYDGQTAYGNARYANWWTAVDA</sequence>
<evidence type="ECO:0000259" key="2">
    <source>
        <dbReference type="Pfam" id="PF08527"/>
    </source>
</evidence>
<dbReference type="InterPro" id="IPR036556">
    <property type="entry name" value="PAD_central_sf"/>
</dbReference>
<dbReference type="PANTHER" id="PTHR10837">
    <property type="entry name" value="PEPTIDYLARGININE DEIMINASE"/>
    <property type="match status" value="1"/>
</dbReference>
<dbReference type="Pfam" id="PF08527">
    <property type="entry name" value="PAD_M"/>
    <property type="match status" value="1"/>
</dbReference>
<gene>
    <name evidence="3" type="ORF">TH19_10420</name>
</gene>
<dbReference type="Proteomes" id="UP000253226">
    <property type="component" value="Unassembled WGS sequence"/>
</dbReference>
<evidence type="ECO:0000313" key="3">
    <source>
        <dbReference type="EMBL" id="RCK36978.1"/>
    </source>
</evidence>
<dbReference type="Pfam" id="PF03068">
    <property type="entry name" value="PAD"/>
    <property type="match status" value="2"/>
</dbReference>
<accession>A0A367W6B5</accession>
<dbReference type="GO" id="GO:0005509">
    <property type="term" value="F:calcium ion binding"/>
    <property type="evidence" value="ECO:0007669"/>
    <property type="project" value="InterPro"/>
</dbReference>
<evidence type="ECO:0000313" key="4">
    <source>
        <dbReference type="Proteomes" id="UP000253226"/>
    </source>
</evidence>
<dbReference type="GO" id="GO:0005737">
    <property type="term" value="C:cytoplasm"/>
    <property type="evidence" value="ECO:0007669"/>
    <property type="project" value="InterPro"/>
</dbReference>
<evidence type="ECO:0008006" key="5">
    <source>
        <dbReference type="Google" id="ProtNLM"/>
    </source>
</evidence>
<dbReference type="GO" id="GO:0004668">
    <property type="term" value="F:protein-arginine deiminase activity"/>
    <property type="evidence" value="ECO:0007669"/>
    <property type="project" value="InterPro"/>
</dbReference>
<dbReference type="InterPro" id="IPR013530">
    <property type="entry name" value="PAD_C"/>
</dbReference>
<dbReference type="Gene3D" id="3.75.10.10">
    <property type="entry name" value="L-arginine/glycine Amidinotransferase, Chain A"/>
    <property type="match status" value="1"/>
</dbReference>
<evidence type="ECO:0000259" key="1">
    <source>
        <dbReference type="Pfam" id="PF03068"/>
    </source>
</evidence>
<dbReference type="InterPro" id="IPR013733">
    <property type="entry name" value="Prot_Arg_deaminase_cen_dom"/>
</dbReference>
<organism evidence="3 4">
    <name type="scientific">Thalassospira profundimaris</name>
    <dbReference type="NCBI Taxonomy" id="502049"/>
    <lineage>
        <taxon>Bacteria</taxon>
        <taxon>Pseudomonadati</taxon>
        <taxon>Pseudomonadota</taxon>
        <taxon>Alphaproteobacteria</taxon>
        <taxon>Rhodospirillales</taxon>
        <taxon>Thalassospiraceae</taxon>
        <taxon>Thalassospira</taxon>
    </lineage>
</organism>
<feature type="domain" description="Protein-arginine deiminase C-terminal" evidence="1">
    <location>
        <begin position="611"/>
        <end position="764"/>
    </location>
</feature>
<comment type="caution">
    <text evidence="3">The sequence shown here is derived from an EMBL/GenBank/DDBJ whole genome shotgun (WGS) entry which is preliminary data.</text>
</comment>
<dbReference type="RefSeq" id="WP_181846381.1">
    <property type="nucleotide sequence ID" value="NZ_JPWF01000006.1"/>
</dbReference>
<protein>
    <recommendedName>
        <fullName evidence="5">Protein-arginine deiminase C-terminal domain-containing protein</fullName>
    </recommendedName>
</protein>
<dbReference type="Gene3D" id="2.60.40.1700">
    <property type="entry name" value="Protein-arginine deiminase, central domain"/>
    <property type="match status" value="1"/>
</dbReference>
<name>A0A367W6B5_9PROT</name>
<dbReference type="SUPFAM" id="SSF55909">
    <property type="entry name" value="Pentein"/>
    <property type="match status" value="1"/>
</dbReference>
<reference evidence="3 4" key="1">
    <citation type="submission" date="2014-07" db="EMBL/GenBank/DDBJ databases">
        <title>Draft genome sequence of Thalassospira profundimaris 35.</title>
        <authorList>
            <person name="Lai Q."/>
            <person name="Shao Z."/>
        </authorList>
    </citation>
    <scope>NUCLEOTIDE SEQUENCE [LARGE SCALE GENOMIC DNA]</scope>
    <source>
        <strain evidence="3 4">35</strain>
    </source>
</reference>
<dbReference type="InterPro" id="IPR004303">
    <property type="entry name" value="PAD"/>
</dbReference>
<dbReference type="SUPFAM" id="SSF110083">
    <property type="entry name" value="Peptidylarginine deiminase Pad4, middle domain"/>
    <property type="match status" value="1"/>
</dbReference>
<dbReference type="AlphaFoldDB" id="A0A367W6B5"/>
<feature type="domain" description="Protein-arginine deiminase (PAD) central" evidence="2">
    <location>
        <begin position="90"/>
        <end position="257"/>
    </location>
</feature>
<feature type="domain" description="Protein-arginine deiminase C-terminal" evidence="1">
    <location>
        <begin position="278"/>
        <end position="537"/>
    </location>
</feature>
<dbReference type="PANTHER" id="PTHR10837:SF8">
    <property type="entry name" value="PROTEIN-ARGININE DEIMINASE"/>
    <property type="match status" value="1"/>
</dbReference>
<dbReference type="EMBL" id="JPWF01000006">
    <property type="protein sequence ID" value="RCK36978.1"/>
    <property type="molecule type" value="Genomic_DNA"/>
</dbReference>